<dbReference type="PANTHER" id="PTHR43267:SF1">
    <property type="entry name" value="TRNA THREONYLCARBAMOYLADENOSINE DEHYDRATASE"/>
    <property type="match status" value="1"/>
</dbReference>
<feature type="domain" description="THIF-type NAD/FAD binding fold" evidence="1">
    <location>
        <begin position="24"/>
        <end position="265"/>
    </location>
</feature>
<keyword evidence="3" id="KW-1185">Reference proteome</keyword>
<dbReference type="PANTHER" id="PTHR43267">
    <property type="entry name" value="TRNA THREONYLCARBAMOYLADENOSINE DEHYDRATASE"/>
    <property type="match status" value="1"/>
</dbReference>
<sequence>MSAEYRGLQLSPEYTDRFGGIGRLYGVQGLSRLQAAHVCVVGIGGVGTWAAEALARSGIGEITLIDMDDICVTNTNRQIHAMDGEIGKLKVEAVAERIRRINPECQVHAIMDFVTEKNQTTLIHTGLDYVIDCIDSVKSKAALIAHCKRNKIRIVTTGAAGGQIDPTQIQVADLNKTFNDPLARKVRSLLRREYNFSRNPSRNYSIPCVFSTEQLVYPQPDGSVCQAKPSEGESTRLDCASGFGSATMVTGTFGFVAAARVVKRIAEGAGKKS</sequence>
<dbReference type="InterPro" id="IPR045886">
    <property type="entry name" value="ThiF/MoeB/HesA"/>
</dbReference>
<proteinExistence type="predicted"/>
<dbReference type="Gene3D" id="3.40.50.720">
    <property type="entry name" value="NAD(P)-binding Rossmann-like Domain"/>
    <property type="match status" value="1"/>
</dbReference>
<evidence type="ECO:0000259" key="1">
    <source>
        <dbReference type="Pfam" id="PF00899"/>
    </source>
</evidence>
<protein>
    <submittedName>
        <fullName evidence="2">tRNA cyclic N6-threonylcarbamoyladenosine(37) synthase TcdA</fullName>
    </submittedName>
</protein>
<reference evidence="2 3" key="1">
    <citation type="submission" date="2020-12" db="EMBL/GenBank/DDBJ databases">
        <title>Novel Thalassolituus-related marine hydrocarbonoclastic bacteria mediated algae-derived hydrocarbons mineralization in twilight zone of the northern South China Sea.</title>
        <authorList>
            <person name="Dong C."/>
        </authorList>
    </citation>
    <scope>NUCLEOTIDE SEQUENCE [LARGE SCALE GENOMIC DNA]</scope>
    <source>
        <strain evidence="2 3">IMCC1826</strain>
    </source>
</reference>
<dbReference type="EMBL" id="JAEDAH010000032">
    <property type="protein sequence ID" value="MCA6063327.1"/>
    <property type="molecule type" value="Genomic_DNA"/>
</dbReference>
<evidence type="ECO:0000313" key="2">
    <source>
        <dbReference type="EMBL" id="MCA6063327.1"/>
    </source>
</evidence>
<dbReference type="InterPro" id="IPR000594">
    <property type="entry name" value="ThiF_NAD_FAD-bd"/>
</dbReference>
<comment type="caution">
    <text evidence="2">The sequence shown here is derived from an EMBL/GenBank/DDBJ whole genome shotgun (WGS) entry which is preliminary data.</text>
</comment>
<dbReference type="Pfam" id="PF00899">
    <property type="entry name" value="ThiF"/>
    <property type="match status" value="1"/>
</dbReference>
<accession>A0ABS7ZNN9</accession>
<evidence type="ECO:0000313" key="3">
    <source>
        <dbReference type="Proteomes" id="UP000714380"/>
    </source>
</evidence>
<gene>
    <name evidence="2" type="primary">tcdA</name>
    <name evidence="2" type="ORF">I9W95_06870</name>
</gene>
<dbReference type="Proteomes" id="UP000714380">
    <property type="component" value="Unassembled WGS sequence"/>
</dbReference>
<name>A0ABS7ZNN9_9GAMM</name>
<dbReference type="InterPro" id="IPR035985">
    <property type="entry name" value="Ubiquitin-activating_enz"/>
</dbReference>
<dbReference type="CDD" id="cd00755">
    <property type="entry name" value="YgdL_like"/>
    <property type="match status" value="1"/>
</dbReference>
<dbReference type="NCBIfam" id="NF011696">
    <property type="entry name" value="PRK15116.1"/>
    <property type="match status" value="1"/>
</dbReference>
<organism evidence="2 3">
    <name type="scientific">Thalassolituus marinus</name>
    <dbReference type="NCBI Taxonomy" id="671053"/>
    <lineage>
        <taxon>Bacteria</taxon>
        <taxon>Pseudomonadati</taxon>
        <taxon>Pseudomonadota</taxon>
        <taxon>Gammaproteobacteria</taxon>
        <taxon>Oceanospirillales</taxon>
        <taxon>Oceanospirillaceae</taxon>
        <taxon>Thalassolituus</taxon>
    </lineage>
</organism>
<dbReference type="SUPFAM" id="SSF69572">
    <property type="entry name" value="Activating enzymes of the ubiquitin-like proteins"/>
    <property type="match status" value="1"/>
</dbReference>